<feature type="compositionally biased region" description="Polar residues" evidence="1">
    <location>
        <begin position="44"/>
        <end position="55"/>
    </location>
</feature>
<comment type="caution">
    <text evidence="2">The sequence shown here is derived from an EMBL/GenBank/DDBJ whole genome shotgun (WGS) entry which is preliminary data.</text>
</comment>
<organism evidence="2 3">
    <name type="scientific">Claviceps africana</name>
    <dbReference type="NCBI Taxonomy" id="83212"/>
    <lineage>
        <taxon>Eukaryota</taxon>
        <taxon>Fungi</taxon>
        <taxon>Dikarya</taxon>
        <taxon>Ascomycota</taxon>
        <taxon>Pezizomycotina</taxon>
        <taxon>Sordariomycetes</taxon>
        <taxon>Hypocreomycetidae</taxon>
        <taxon>Hypocreales</taxon>
        <taxon>Clavicipitaceae</taxon>
        <taxon>Claviceps</taxon>
    </lineage>
</organism>
<evidence type="ECO:0000313" key="2">
    <source>
        <dbReference type="EMBL" id="KAG5927171.1"/>
    </source>
</evidence>
<evidence type="ECO:0000256" key="1">
    <source>
        <dbReference type="SAM" id="MobiDB-lite"/>
    </source>
</evidence>
<dbReference type="EMBL" id="SRPY01000202">
    <property type="protein sequence ID" value="KAG5927171.1"/>
    <property type="molecule type" value="Genomic_DNA"/>
</dbReference>
<protein>
    <submittedName>
        <fullName evidence="2">Uncharacterized protein</fullName>
    </submittedName>
</protein>
<feature type="region of interest" description="Disordered" evidence="1">
    <location>
        <begin position="325"/>
        <end position="406"/>
    </location>
</feature>
<dbReference type="AlphaFoldDB" id="A0A8K0J865"/>
<feature type="compositionally biased region" description="Basic and acidic residues" evidence="1">
    <location>
        <begin position="102"/>
        <end position="111"/>
    </location>
</feature>
<feature type="compositionally biased region" description="Acidic residues" evidence="1">
    <location>
        <begin position="130"/>
        <end position="155"/>
    </location>
</feature>
<sequence>MASLTDPRRRLPLTPSLKLFREQLHIEPVTGTNAPSSPPESPSATPQMAGKSSQAGAFYRFSRPLAQDPNIKPVGNGHQFSYRRTVRGLEQLSPKSSSSSSDPKEDMDDKSSLAYLTRPRSVAASFMADLSDDEGDADEEDGGNDMSNVDDEGNENDVHESVEEEEEEEEKEGKKDDSDDADEAGPAAHREARAGPSLRLASDDSSCESVSVAGSDVDGVAYRSRLHVASSRGSSLVGDFVVEYMDPMDGDCEGLEILHPTEIESPRNRSRSHHRGFDRGMVRDFKKLNCSNETSDDEEGEHHVSGVDADVMFWQRQKEVRRFRRLSTASSVAKRTHSELDSESGDSEVGGMDVNDVGSSARRMRKRQHRGAGLPFQDPPAPRIDELEEPESSAEDSDAADPFARELPYFPMMEIMEMDSA</sequence>
<evidence type="ECO:0000313" key="3">
    <source>
        <dbReference type="Proteomes" id="UP000811619"/>
    </source>
</evidence>
<keyword evidence="3" id="KW-1185">Reference proteome</keyword>
<accession>A0A8K0J865</accession>
<dbReference type="OrthoDB" id="4186058at2759"/>
<proteinExistence type="predicted"/>
<dbReference type="Proteomes" id="UP000811619">
    <property type="component" value="Unassembled WGS sequence"/>
</dbReference>
<name>A0A8K0J865_9HYPO</name>
<feature type="compositionally biased region" description="Acidic residues" evidence="1">
    <location>
        <begin position="386"/>
        <end position="399"/>
    </location>
</feature>
<feature type="region of interest" description="Disordered" evidence="1">
    <location>
        <begin position="22"/>
        <end position="214"/>
    </location>
</feature>
<gene>
    <name evidence="2" type="ORF">E4U42_002519</name>
</gene>
<reference evidence="2" key="1">
    <citation type="journal article" date="2020" name="bioRxiv">
        <title>Whole genome comparisons of ergot fungi reveals the divergence and evolution of species within the genus Claviceps are the result of varying mechanisms driving genome evolution and host range expansion.</title>
        <authorList>
            <person name="Wyka S.A."/>
            <person name="Mondo S.J."/>
            <person name="Liu M."/>
            <person name="Dettman J."/>
            <person name="Nalam V."/>
            <person name="Broders K.D."/>
        </authorList>
    </citation>
    <scope>NUCLEOTIDE SEQUENCE</scope>
    <source>
        <strain evidence="2">CCC 489</strain>
    </source>
</reference>